<evidence type="ECO:0000313" key="3">
    <source>
        <dbReference type="Proteomes" id="UP000028186"/>
    </source>
</evidence>
<keyword evidence="2" id="KW-0645">Protease</keyword>
<dbReference type="GO" id="GO:0005524">
    <property type="term" value="F:ATP binding"/>
    <property type="evidence" value="ECO:0007669"/>
    <property type="project" value="InterPro"/>
</dbReference>
<dbReference type="SMART" id="SM00382">
    <property type="entry name" value="AAA"/>
    <property type="match status" value="1"/>
</dbReference>
<dbReference type="GO" id="GO:0016887">
    <property type="term" value="F:ATP hydrolysis activity"/>
    <property type="evidence" value="ECO:0007669"/>
    <property type="project" value="InterPro"/>
</dbReference>
<dbReference type="InterPro" id="IPR003593">
    <property type="entry name" value="AAA+_ATPase"/>
</dbReference>
<dbReference type="PANTHER" id="PTHR23076:SF97">
    <property type="entry name" value="ATP-DEPENDENT ZINC METALLOPROTEASE YME1L1"/>
    <property type="match status" value="1"/>
</dbReference>
<dbReference type="InterPro" id="IPR037219">
    <property type="entry name" value="Peptidase_M41-like"/>
</dbReference>
<dbReference type="AlphaFoldDB" id="A0A068T724"/>
<reference evidence="3" key="1">
    <citation type="journal article" date="2014" name="BMC Genomics">
        <title>Genome sequencing of two Neorhizobium galegae strains reveals a noeT gene responsible for the unusual acetylation of the nodulation factors.</title>
        <authorList>
            <person name="Osterman J."/>
            <person name="Marsh J."/>
            <person name="Laine P.K."/>
            <person name="Zeng Z."/>
            <person name="Alatalo E."/>
            <person name="Sullivan J.T."/>
            <person name="Young J.P."/>
            <person name="Thomas-Oates J."/>
            <person name="Paulin L."/>
            <person name="Lindstrom K."/>
        </authorList>
    </citation>
    <scope>NUCLEOTIDE SEQUENCE [LARGE SCALE GENOMIC DNA]</scope>
    <source>
        <strain evidence="3">HAMBI 1141</strain>
    </source>
</reference>
<dbReference type="Pfam" id="PF01434">
    <property type="entry name" value="Peptidase_M41"/>
    <property type="match status" value="1"/>
</dbReference>
<dbReference type="Gene3D" id="3.40.50.300">
    <property type="entry name" value="P-loop containing nucleotide triphosphate hydrolases"/>
    <property type="match status" value="1"/>
</dbReference>
<organism evidence="2 3">
    <name type="scientific">Neorhizobium galegae bv. officinalis bv. officinalis str. HAMBI 1141</name>
    <dbReference type="NCBI Taxonomy" id="1028801"/>
    <lineage>
        <taxon>Bacteria</taxon>
        <taxon>Pseudomonadati</taxon>
        <taxon>Pseudomonadota</taxon>
        <taxon>Alphaproteobacteria</taxon>
        <taxon>Hyphomicrobiales</taxon>
        <taxon>Rhizobiaceae</taxon>
        <taxon>Rhizobium/Agrobacterium group</taxon>
        <taxon>Neorhizobium</taxon>
    </lineage>
</organism>
<evidence type="ECO:0000259" key="1">
    <source>
        <dbReference type="SMART" id="SM00382"/>
    </source>
</evidence>
<dbReference type="HOGENOM" id="CLU_000688_20_0_5"/>
<dbReference type="Gene3D" id="1.20.58.760">
    <property type="entry name" value="Peptidase M41"/>
    <property type="match status" value="1"/>
</dbReference>
<dbReference type="SUPFAM" id="SSF52540">
    <property type="entry name" value="P-loop containing nucleoside triphosphate hydrolases"/>
    <property type="match status" value="1"/>
</dbReference>
<keyword evidence="2" id="KW-0482">Metalloprotease</keyword>
<keyword evidence="2" id="KW-0378">Hydrolase</keyword>
<dbReference type="GO" id="GO:0030163">
    <property type="term" value="P:protein catabolic process"/>
    <property type="evidence" value="ECO:0007669"/>
    <property type="project" value="TreeGrafter"/>
</dbReference>
<dbReference type="EMBL" id="HG938355">
    <property type="protein sequence ID" value="CDN53849.1"/>
    <property type="molecule type" value="Genomic_DNA"/>
</dbReference>
<dbReference type="CDD" id="cd19481">
    <property type="entry name" value="RecA-like_protease"/>
    <property type="match status" value="1"/>
</dbReference>
<dbReference type="InterPro" id="IPR000642">
    <property type="entry name" value="Peptidase_M41"/>
</dbReference>
<accession>A0A068T724</accession>
<name>A0A068T724_NEOGA</name>
<dbReference type="PATRIC" id="fig|1028801.3.peg.1524"/>
<dbReference type="KEGG" id="ngl:RG1141_CH15060"/>
<dbReference type="InterPro" id="IPR027417">
    <property type="entry name" value="P-loop_NTPase"/>
</dbReference>
<dbReference type="GO" id="GO:0004176">
    <property type="term" value="F:ATP-dependent peptidase activity"/>
    <property type="evidence" value="ECO:0007669"/>
    <property type="project" value="InterPro"/>
</dbReference>
<proteinExistence type="predicted"/>
<feature type="domain" description="AAA+ ATPase" evidence="1">
    <location>
        <begin position="231"/>
        <end position="370"/>
    </location>
</feature>
<dbReference type="GO" id="GO:0005886">
    <property type="term" value="C:plasma membrane"/>
    <property type="evidence" value="ECO:0007669"/>
    <property type="project" value="TreeGrafter"/>
</dbReference>
<sequence>MFKKQSNSVKSAEDCALLCSMKRALKCHTVFAKGGAGILVLITPENQAPARYGAAILDELFPDDDYRRDDRGFMYVLKGDKLSKTLDAFRDDCLRKRRAIVVVENGATIPAAIKVGADVVANIPPVTPRDLQIACRVVLGIKVTLDEAKQAALYPEHLLWSALRPGRTMSSVLERLASTGPDEDTVSTRRPAREIPALETMFGYGDAKVWGMQLAQDLENWRNGVIDWDDVDRGIVLSGAPGVGKTIFAQAVAKQCGATLIATSLGQWQSKGHLGDLLKAMRADFVSARAAVPSILFVDELDSIGDRQKFKHDNADYSIQVVNAFLEQLDGLGGREGVIFVGATNHFDRIDPAVVRAGRLERHVVIPLPDAADRVGILAQHVDFCIPVDELHKLVVPTQGMSGADLAQAARNARRIARREKRRITIDDLLEGLPEVVRLSDEHRYANAVHESGHTLVGIKLGVGKYVGTRLVEQISLGKGANNQAGAAYFEMPIIEHRGRANYDNQIAMTLAGLAAEELIFEETYDGAGAGPSSDLARATRLATMMETALGMGASYRHCAATDDDALEVLRRSDPDLRGRIDAKLSKEFSRAKEILENDRAALVALAKELFEQTMLDPQRVTAIMNSASGKKNAA</sequence>
<dbReference type="PANTHER" id="PTHR23076">
    <property type="entry name" value="METALLOPROTEASE M41 FTSH"/>
    <property type="match status" value="1"/>
</dbReference>
<dbReference type="GO" id="GO:0004222">
    <property type="term" value="F:metalloendopeptidase activity"/>
    <property type="evidence" value="ECO:0007669"/>
    <property type="project" value="InterPro"/>
</dbReference>
<dbReference type="RefSeq" id="WP_051899699.1">
    <property type="nucleotide sequence ID" value="NZ_HG938355.1"/>
</dbReference>
<evidence type="ECO:0000313" key="2">
    <source>
        <dbReference type="EMBL" id="CDN53849.1"/>
    </source>
</evidence>
<dbReference type="SUPFAM" id="SSF140990">
    <property type="entry name" value="FtsH protease domain-like"/>
    <property type="match status" value="1"/>
</dbReference>
<dbReference type="Gene3D" id="1.10.8.60">
    <property type="match status" value="1"/>
</dbReference>
<protein>
    <submittedName>
        <fullName evidence="2">ATP-dependent zinc metalloprotease FtsH 2</fullName>
    </submittedName>
</protein>
<dbReference type="eggNOG" id="COG0465">
    <property type="taxonomic scope" value="Bacteria"/>
</dbReference>
<gene>
    <name evidence="2" type="ORF">RG1141_CH15060</name>
</gene>
<dbReference type="Pfam" id="PF00004">
    <property type="entry name" value="AAA"/>
    <property type="match status" value="1"/>
</dbReference>
<dbReference type="GO" id="GO:0006508">
    <property type="term" value="P:proteolysis"/>
    <property type="evidence" value="ECO:0007669"/>
    <property type="project" value="UniProtKB-KW"/>
</dbReference>
<dbReference type="InterPro" id="IPR003959">
    <property type="entry name" value="ATPase_AAA_core"/>
</dbReference>
<dbReference type="Proteomes" id="UP000028186">
    <property type="component" value="Chromosome I"/>
</dbReference>